<dbReference type="Pfam" id="PF07939">
    <property type="entry name" value="DUF1685"/>
    <property type="match status" value="1"/>
</dbReference>
<evidence type="ECO:0000313" key="2">
    <source>
        <dbReference type="Proteomes" id="UP001157006"/>
    </source>
</evidence>
<accession>A0AAV1B8Q4</accession>
<proteinExistence type="predicted"/>
<reference evidence="1 2" key="1">
    <citation type="submission" date="2023-01" db="EMBL/GenBank/DDBJ databases">
        <authorList>
            <person name="Kreplak J."/>
        </authorList>
    </citation>
    <scope>NUCLEOTIDE SEQUENCE [LARGE SCALE GENOMIC DNA]</scope>
</reference>
<keyword evidence="2" id="KW-1185">Reference proteome</keyword>
<dbReference type="EMBL" id="OX451741">
    <property type="protein sequence ID" value="CAI8618682.1"/>
    <property type="molecule type" value="Genomic_DNA"/>
</dbReference>
<evidence type="ECO:0000313" key="1">
    <source>
        <dbReference type="EMBL" id="CAI8618682.1"/>
    </source>
</evidence>
<dbReference type="InterPro" id="IPR012881">
    <property type="entry name" value="DUF1685"/>
</dbReference>
<dbReference type="AlphaFoldDB" id="A0AAV1B8Q4"/>
<protein>
    <recommendedName>
        <fullName evidence="3">DUF1685 family protein</fullName>
    </recommendedName>
</protein>
<dbReference type="PANTHER" id="PTHR33785">
    <property type="entry name" value="OS06G0550800 PROTEIN"/>
    <property type="match status" value="1"/>
</dbReference>
<dbReference type="PANTHER" id="PTHR33785:SF12">
    <property type="entry name" value="DUF1685 FAMILY PROTEIN"/>
    <property type="match status" value="1"/>
</dbReference>
<organism evidence="1 2">
    <name type="scientific">Vicia faba</name>
    <name type="common">Broad bean</name>
    <name type="synonym">Faba vulgaris</name>
    <dbReference type="NCBI Taxonomy" id="3906"/>
    <lineage>
        <taxon>Eukaryota</taxon>
        <taxon>Viridiplantae</taxon>
        <taxon>Streptophyta</taxon>
        <taxon>Embryophyta</taxon>
        <taxon>Tracheophyta</taxon>
        <taxon>Spermatophyta</taxon>
        <taxon>Magnoliopsida</taxon>
        <taxon>eudicotyledons</taxon>
        <taxon>Gunneridae</taxon>
        <taxon>Pentapetalae</taxon>
        <taxon>rosids</taxon>
        <taxon>fabids</taxon>
        <taxon>Fabales</taxon>
        <taxon>Fabaceae</taxon>
        <taxon>Papilionoideae</taxon>
        <taxon>50 kb inversion clade</taxon>
        <taxon>NPAAA clade</taxon>
        <taxon>Hologalegina</taxon>
        <taxon>IRL clade</taxon>
        <taxon>Fabeae</taxon>
        <taxon>Vicia</taxon>
    </lineage>
</organism>
<sequence length="170" mass="19811">MTSFNHDSLSPEFVLIPSKLQAILSIIEVTEDKNLVPTQTLLPKKKNNMNKVVKKKKESKSVSELELEELRGFMDLGFVFSEEDKNSNLVSIIPGLRRLGKKDEEHEEDVCDESMIQRPYLYEAWEVHEREKENSLMNWNVPAMKNEVDMKNSLRLWAHKVASIVRLELR</sequence>
<gene>
    <name evidence="1" type="ORF">VFH_VI134440</name>
</gene>
<evidence type="ECO:0008006" key="3">
    <source>
        <dbReference type="Google" id="ProtNLM"/>
    </source>
</evidence>
<dbReference type="Proteomes" id="UP001157006">
    <property type="component" value="Chromosome 6"/>
</dbReference>
<name>A0AAV1B8Q4_VICFA</name>